<dbReference type="Pfam" id="PF01636">
    <property type="entry name" value="APH"/>
    <property type="match status" value="1"/>
</dbReference>
<dbReference type="AlphaFoldDB" id="W2SB48"/>
<name>W2SB48_CYPE1</name>
<evidence type="ECO:0000313" key="3">
    <source>
        <dbReference type="Proteomes" id="UP000030752"/>
    </source>
</evidence>
<dbReference type="InterPro" id="IPR051678">
    <property type="entry name" value="AGP_Transferase"/>
</dbReference>
<accession>W2SB48</accession>
<evidence type="ECO:0000259" key="1">
    <source>
        <dbReference type="Pfam" id="PF01636"/>
    </source>
</evidence>
<organism evidence="2 3">
    <name type="scientific">Cyphellophora europaea (strain CBS 101466)</name>
    <name type="common">Phialophora europaea</name>
    <dbReference type="NCBI Taxonomy" id="1220924"/>
    <lineage>
        <taxon>Eukaryota</taxon>
        <taxon>Fungi</taxon>
        <taxon>Dikarya</taxon>
        <taxon>Ascomycota</taxon>
        <taxon>Pezizomycotina</taxon>
        <taxon>Eurotiomycetes</taxon>
        <taxon>Chaetothyriomycetidae</taxon>
        <taxon>Chaetothyriales</taxon>
        <taxon>Cyphellophoraceae</taxon>
        <taxon>Cyphellophora</taxon>
    </lineage>
</organism>
<evidence type="ECO:0000313" key="2">
    <source>
        <dbReference type="EMBL" id="ETN45845.1"/>
    </source>
</evidence>
<dbReference type="InterPro" id="IPR011009">
    <property type="entry name" value="Kinase-like_dom_sf"/>
</dbReference>
<feature type="domain" description="Aminoglycoside phosphotransferase" evidence="1">
    <location>
        <begin position="70"/>
        <end position="272"/>
    </location>
</feature>
<dbReference type="PANTHER" id="PTHR21310">
    <property type="entry name" value="AMINOGLYCOSIDE PHOSPHOTRANSFERASE-RELATED-RELATED"/>
    <property type="match status" value="1"/>
</dbReference>
<dbReference type="OrthoDB" id="2906425at2759"/>
<sequence>MWDAPPIPYFCDPSILPAPLPSTLDIRNATCTLAEGAARVVRVGHHFIAKYGSQTSRRIQEGLNMIFVHRNLETPLPLVYAIHEEDNVVYLLMQYVAGQSLESIWSSLQAKERASILTELRNIFREIRLLPRPIPLFYGNVCYGPLSYFLFWTPEPQKSINGPFTTEKDFCSGLVERLRQVQTGNNRHPARVDWFQKHLHSLLTSHPPTFTHGDMQKKNIIVTRTRTGDGDESNFKLTLIDWEDAGWYPDYFEYFSCYTSFLWDDNWPQMVESFLDPYPVEALVLMSIYHEIFI</sequence>
<dbReference type="RefSeq" id="XP_008710557.1">
    <property type="nucleotide sequence ID" value="XM_008712335.1"/>
</dbReference>
<proteinExistence type="predicted"/>
<dbReference type="InterPro" id="IPR002575">
    <property type="entry name" value="Aminoglycoside_PTrfase"/>
</dbReference>
<dbReference type="VEuPathDB" id="FungiDB:HMPREF1541_00026"/>
<dbReference type="PANTHER" id="PTHR21310:SF48">
    <property type="entry name" value="AMINOGLYCOSIDE PHOSPHOTRANSFERASE DOMAIN-CONTAINING PROTEIN"/>
    <property type="match status" value="1"/>
</dbReference>
<dbReference type="STRING" id="1220924.W2SB48"/>
<dbReference type="InParanoid" id="W2SB48"/>
<dbReference type="GeneID" id="19967365"/>
<gene>
    <name evidence="2" type="ORF">HMPREF1541_00026</name>
</gene>
<protein>
    <recommendedName>
        <fullName evidence="1">Aminoglycoside phosphotransferase domain-containing protein</fullName>
    </recommendedName>
</protein>
<dbReference type="Gene3D" id="3.90.1200.10">
    <property type="match status" value="1"/>
</dbReference>
<dbReference type="CDD" id="cd05120">
    <property type="entry name" value="APH_ChoK_like"/>
    <property type="match status" value="1"/>
</dbReference>
<keyword evidence="3" id="KW-1185">Reference proteome</keyword>
<reference evidence="2 3" key="1">
    <citation type="submission" date="2013-03" db="EMBL/GenBank/DDBJ databases">
        <title>The Genome Sequence of Phialophora europaea CBS 101466.</title>
        <authorList>
            <consortium name="The Broad Institute Genomics Platform"/>
            <person name="Cuomo C."/>
            <person name="de Hoog S."/>
            <person name="Gorbushina A."/>
            <person name="Walker B."/>
            <person name="Young S.K."/>
            <person name="Zeng Q."/>
            <person name="Gargeya S."/>
            <person name="Fitzgerald M."/>
            <person name="Haas B."/>
            <person name="Abouelleil A."/>
            <person name="Allen A.W."/>
            <person name="Alvarado L."/>
            <person name="Arachchi H.M."/>
            <person name="Berlin A.M."/>
            <person name="Chapman S.B."/>
            <person name="Gainer-Dewar J."/>
            <person name="Goldberg J."/>
            <person name="Griggs A."/>
            <person name="Gujja S."/>
            <person name="Hansen M."/>
            <person name="Howarth C."/>
            <person name="Imamovic A."/>
            <person name="Ireland A."/>
            <person name="Larimer J."/>
            <person name="McCowan C."/>
            <person name="Murphy C."/>
            <person name="Pearson M."/>
            <person name="Poon T.W."/>
            <person name="Priest M."/>
            <person name="Roberts A."/>
            <person name="Saif S."/>
            <person name="Shea T."/>
            <person name="Sisk P."/>
            <person name="Sykes S."/>
            <person name="Wortman J."/>
            <person name="Nusbaum C."/>
            <person name="Birren B."/>
        </authorList>
    </citation>
    <scope>NUCLEOTIDE SEQUENCE [LARGE SCALE GENOMIC DNA]</scope>
    <source>
        <strain evidence="2 3">CBS 101466</strain>
    </source>
</reference>
<dbReference type="SUPFAM" id="SSF56112">
    <property type="entry name" value="Protein kinase-like (PK-like)"/>
    <property type="match status" value="1"/>
</dbReference>
<dbReference type="HOGENOM" id="CLU_021768_5_1_1"/>
<dbReference type="eggNOG" id="ENOG502SMIE">
    <property type="taxonomic scope" value="Eukaryota"/>
</dbReference>
<dbReference type="Proteomes" id="UP000030752">
    <property type="component" value="Unassembled WGS sequence"/>
</dbReference>
<dbReference type="EMBL" id="KB822711">
    <property type="protein sequence ID" value="ETN45845.1"/>
    <property type="molecule type" value="Genomic_DNA"/>
</dbReference>